<feature type="transmembrane region" description="Helical" evidence="19">
    <location>
        <begin position="137"/>
        <end position="163"/>
    </location>
</feature>
<feature type="transmembrane region" description="Helical" evidence="19">
    <location>
        <begin position="65"/>
        <end position="83"/>
    </location>
</feature>
<evidence type="ECO:0000256" key="17">
    <source>
        <dbReference type="ARBA" id="ARBA00048623"/>
    </source>
</evidence>
<reference evidence="20" key="1">
    <citation type="journal article" date="2014" name="Int. J. Syst. Evol. Microbiol.">
        <title>Complete genome sequence of Corynebacterium casei LMG S-19264T (=DSM 44701T), isolated from a smear-ripened cheese.</title>
        <authorList>
            <consortium name="US DOE Joint Genome Institute (JGI-PGF)"/>
            <person name="Walter F."/>
            <person name="Albersmeier A."/>
            <person name="Kalinowski J."/>
            <person name="Ruckert C."/>
        </authorList>
    </citation>
    <scope>NUCLEOTIDE SEQUENCE</scope>
    <source>
        <strain evidence="20">CGMCC 1.12360</strain>
    </source>
</reference>
<proteinExistence type="inferred from homology"/>
<organism evidence="20 21">
    <name type="scientific">Compostibacillus humi</name>
    <dbReference type="NCBI Taxonomy" id="1245525"/>
    <lineage>
        <taxon>Bacteria</taxon>
        <taxon>Bacillati</taxon>
        <taxon>Bacillota</taxon>
        <taxon>Bacilli</taxon>
        <taxon>Bacillales</taxon>
        <taxon>Bacillaceae</taxon>
        <taxon>Compostibacillus</taxon>
    </lineage>
</organism>
<gene>
    <name evidence="19 20" type="primary">cobS</name>
    <name evidence="20" type="ORF">GCM10010978_13550</name>
</gene>
<evidence type="ECO:0000256" key="2">
    <source>
        <dbReference type="ARBA" id="ARBA00004651"/>
    </source>
</evidence>
<dbReference type="UniPathway" id="UPA00148">
    <property type="reaction ID" value="UER00238"/>
</dbReference>
<dbReference type="RefSeq" id="WP_188391627.1">
    <property type="nucleotide sequence ID" value="NZ_BMEV01000019.1"/>
</dbReference>
<evidence type="ECO:0000256" key="10">
    <source>
        <dbReference type="ARBA" id="ARBA00022692"/>
    </source>
</evidence>
<comment type="function">
    <text evidence="14 19">Joins adenosylcobinamide-GDP and alpha-ribazole to generate adenosylcobalamin (Ado-cobalamin). Also synthesizes adenosylcobalamin 5'-phosphate from adenosylcobinamide-GDP and alpha-ribazole 5'-phosphate.</text>
</comment>
<keyword evidence="10 19" id="KW-0812">Transmembrane</keyword>
<feature type="transmembrane region" description="Helical" evidence="19">
    <location>
        <begin position="184"/>
        <end position="201"/>
    </location>
</feature>
<dbReference type="EC" id="2.7.8.26" evidence="5 19"/>
<evidence type="ECO:0000256" key="5">
    <source>
        <dbReference type="ARBA" id="ARBA00013200"/>
    </source>
</evidence>
<evidence type="ECO:0000256" key="14">
    <source>
        <dbReference type="ARBA" id="ARBA00025228"/>
    </source>
</evidence>
<comment type="cofactor">
    <cofactor evidence="1 19">
        <name>Mg(2+)</name>
        <dbReference type="ChEBI" id="CHEBI:18420"/>
    </cofactor>
</comment>
<keyword evidence="13 19" id="KW-0472">Membrane</keyword>
<evidence type="ECO:0000256" key="15">
    <source>
        <dbReference type="ARBA" id="ARBA00032605"/>
    </source>
</evidence>
<evidence type="ECO:0000256" key="1">
    <source>
        <dbReference type="ARBA" id="ARBA00001946"/>
    </source>
</evidence>
<keyword evidence="8 19" id="KW-0169">Cobalamin biosynthesis</keyword>
<keyword evidence="21" id="KW-1185">Reference proteome</keyword>
<evidence type="ECO:0000256" key="11">
    <source>
        <dbReference type="ARBA" id="ARBA00022842"/>
    </source>
</evidence>
<dbReference type="PANTHER" id="PTHR34148:SF1">
    <property type="entry name" value="ADENOSYLCOBINAMIDE-GDP RIBAZOLETRANSFERASE"/>
    <property type="match status" value="1"/>
</dbReference>
<evidence type="ECO:0000313" key="21">
    <source>
        <dbReference type="Proteomes" id="UP000602050"/>
    </source>
</evidence>
<dbReference type="HAMAP" id="MF_00719">
    <property type="entry name" value="CobS"/>
    <property type="match status" value="1"/>
</dbReference>
<dbReference type="NCBIfam" id="TIGR00317">
    <property type="entry name" value="cobS"/>
    <property type="match status" value="1"/>
</dbReference>
<evidence type="ECO:0000256" key="6">
    <source>
        <dbReference type="ARBA" id="ARBA00015850"/>
    </source>
</evidence>
<evidence type="ECO:0000256" key="9">
    <source>
        <dbReference type="ARBA" id="ARBA00022679"/>
    </source>
</evidence>
<reference evidence="20" key="2">
    <citation type="submission" date="2020-09" db="EMBL/GenBank/DDBJ databases">
        <authorList>
            <person name="Sun Q."/>
            <person name="Zhou Y."/>
        </authorList>
    </citation>
    <scope>NUCLEOTIDE SEQUENCE</scope>
    <source>
        <strain evidence="20">CGMCC 1.12360</strain>
    </source>
</reference>
<evidence type="ECO:0000256" key="4">
    <source>
        <dbReference type="ARBA" id="ARBA00010561"/>
    </source>
</evidence>
<dbReference type="PANTHER" id="PTHR34148">
    <property type="entry name" value="ADENOSYLCOBINAMIDE-GDP RIBAZOLETRANSFERASE"/>
    <property type="match status" value="1"/>
</dbReference>
<evidence type="ECO:0000313" key="20">
    <source>
        <dbReference type="EMBL" id="GGH74559.1"/>
    </source>
</evidence>
<dbReference type="Proteomes" id="UP000602050">
    <property type="component" value="Unassembled WGS sequence"/>
</dbReference>
<evidence type="ECO:0000256" key="13">
    <source>
        <dbReference type="ARBA" id="ARBA00023136"/>
    </source>
</evidence>
<feature type="transmembrane region" description="Helical" evidence="19">
    <location>
        <begin position="111"/>
        <end position="131"/>
    </location>
</feature>
<evidence type="ECO:0000256" key="8">
    <source>
        <dbReference type="ARBA" id="ARBA00022573"/>
    </source>
</evidence>
<feature type="transmembrane region" description="Helical" evidence="19">
    <location>
        <begin position="207"/>
        <end position="223"/>
    </location>
</feature>
<feature type="transmembrane region" description="Helical" evidence="19">
    <location>
        <begin position="36"/>
        <end position="59"/>
    </location>
</feature>
<keyword evidence="9 19" id="KW-0808">Transferase</keyword>
<keyword evidence="12 19" id="KW-1133">Transmembrane helix</keyword>
<accession>A0A8J3EJX2</accession>
<evidence type="ECO:0000256" key="16">
    <source>
        <dbReference type="ARBA" id="ARBA00032853"/>
    </source>
</evidence>
<evidence type="ECO:0000256" key="7">
    <source>
        <dbReference type="ARBA" id="ARBA00022475"/>
    </source>
</evidence>
<dbReference type="GO" id="GO:0051073">
    <property type="term" value="F:adenosylcobinamide-GDP ribazoletransferase activity"/>
    <property type="evidence" value="ECO:0007669"/>
    <property type="project" value="UniProtKB-UniRule"/>
</dbReference>
<dbReference type="EMBL" id="BMEV01000019">
    <property type="protein sequence ID" value="GGH74559.1"/>
    <property type="molecule type" value="Genomic_DNA"/>
</dbReference>
<comment type="similarity">
    <text evidence="4 19">Belongs to the CobS family.</text>
</comment>
<keyword evidence="7 19" id="KW-1003">Cell membrane</keyword>
<evidence type="ECO:0000256" key="3">
    <source>
        <dbReference type="ARBA" id="ARBA00004663"/>
    </source>
</evidence>
<dbReference type="InterPro" id="IPR003805">
    <property type="entry name" value="CobS"/>
</dbReference>
<sequence>MKTIQGFLIAVQFLTAIPIYKNLPMDREYIERSIRTFPLLGFVQGILYSSFLFCLVEWIPFSPLAAAFLLWLFMIVLTGGIHLDGWMDGSDAYFSYQQKEKRLEVMKDPRIGAFGVLSVIVLLSSRFLFIYEITASIHFYSFILILLIPFLGKSVMGMVLLNVPAAKKDGLAAFFQDASNDRTWKVFPLYLIVLIGISLMLGKMTVLLFLIFIAVAIGCYYFIRRKTVKWFGGITGDILGAAAEGTENILWMTLWLLHYFVMV</sequence>
<comment type="pathway">
    <text evidence="3 19">Cofactor biosynthesis; adenosylcobalamin biosynthesis; adenosylcobalamin from cob(II)yrinate a,c-diamide: step 7/7.</text>
</comment>
<dbReference type="GO" id="GO:0005886">
    <property type="term" value="C:plasma membrane"/>
    <property type="evidence" value="ECO:0007669"/>
    <property type="project" value="UniProtKB-SubCell"/>
</dbReference>
<evidence type="ECO:0000256" key="18">
    <source>
        <dbReference type="ARBA" id="ARBA00049504"/>
    </source>
</evidence>
<evidence type="ECO:0000256" key="19">
    <source>
        <dbReference type="HAMAP-Rule" id="MF_00719"/>
    </source>
</evidence>
<comment type="subcellular location">
    <subcellularLocation>
        <location evidence="2 19">Cell membrane</location>
        <topology evidence="2 19">Multi-pass membrane protein</topology>
    </subcellularLocation>
</comment>
<comment type="caution">
    <text evidence="20">The sequence shown here is derived from an EMBL/GenBank/DDBJ whole genome shotgun (WGS) entry which is preliminary data.</text>
</comment>
<comment type="catalytic activity">
    <reaction evidence="17 19">
        <text>alpha-ribazole + adenosylcob(III)inamide-GDP = adenosylcob(III)alamin + GMP + H(+)</text>
        <dbReference type="Rhea" id="RHEA:16049"/>
        <dbReference type="ChEBI" id="CHEBI:10329"/>
        <dbReference type="ChEBI" id="CHEBI:15378"/>
        <dbReference type="ChEBI" id="CHEBI:18408"/>
        <dbReference type="ChEBI" id="CHEBI:58115"/>
        <dbReference type="ChEBI" id="CHEBI:60487"/>
        <dbReference type="EC" id="2.7.8.26"/>
    </reaction>
</comment>
<protein>
    <recommendedName>
        <fullName evidence="6 19">Adenosylcobinamide-GDP ribazoletransferase</fullName>
        <ecNumber evidence="5 19">2.7.8.26</ecNumber>
    </recommendedName>
    <alternativeName>
        <fullName evidence="16 19">Cobalamin synthase</fullName>
    </alternativeName>
    <alternativeName>
        <fullName evidence="15 19">Cobalamin-5'-phosphate synthase</fullName>
    </alternativeName>
</protein>
<keyword evidence="11 19" id="KW-0460">Magnesium</keyword>
<dbReference type="Pfam" id="PF02654">
    <property type="entry name" value="CobS"/>
    <property type="match status" value="1"/>
</dbReference>
<evidence type="ECO:0000256" key="12">
    <source>
        <dbReference type="ARBA" id="ARBA00022989"/>
    </source>
</evidence>
<dbReference type="GO" id="GO:0009236">
    <property type="term" value="P:cobalamin biosynthetic process"/>
    <property type="evidence" value="ECO:0007669"/>
    <property type="project" value="UniProtKB-UniRule"/>
</dbReference>
<dbReference type="GO" id="GO:0008818">
    <property type="term" value="F:cobalamin 5'-phosphate synthase activity"/>
    <property type="evidence" value="ECO:0007669"/>
    <property type="project" value="UniProtKB-UniRule"/>
</dbReference>
<name>A0A8J3EJX2_9BACI</name>
<dbReference type="AlphaFoldDB" id="A0A8J3EJX2"/>
<comment type="catalytic activity">
    <reaction evidence="18 19">
        <text>alpha-ribazole 5'-phosphate + adenosylcob(III)inamide-GDP = adenosylcob(III)alamin 5'-phosphate + GMP + H(+)</text>
        <dbReference type="Rhea" id="RHEA:23560"/>
        <dbReference type="ChEBI" id="CHEBI:15378"/>
        <dbReference type="ChEBI" id="CHEBI:57918"/>
        <dbReference type="ChEBI" id="CHEBI:58115"/>
        <dbReference type="ChEBI" id="CHEBI:60487"/>
        <dbReference type="ChEBI" id="CHEBI:60493"/>
        <dbReference type="EC" id="2.7.8.26"/>
    </reaction>
</comment>